<feature type="non-terminal residue" evidence="9">
    <location>
        <position position="383"/>
    </location>
</feature>
<dbReference type="FunFam" id="3.40.50.150:FF:000055">
    <property type="entry name" value="5-methylcytosine rRNA methyltransferase NSUN4"/>
    <property type="match status" value="1"/>
</dbReference>
<accession>A0A8T1T1Z2</accession>
<feature type="binding site" evidence="7">
    <location>
        <position position="242"/>
    </location>
    <ligand>
        <name>S-adenosyl-L-methionine</name>
        <dbReference type="ChEBI" id="CHEBI:59789"/>
    </ligand>
</feature>
<dbReference type="PANTHER" id="PTHR22808">
    <property type="entry name" value="NCL1 YEAST -RELATED NOL1/NOP2/FMU SUN DOMAIN-CONTAINING"/>
    <property type="match status" value="1"/>
</dbReference>
<dbReference type="CDD" id="cd02440">
    <property type="entry name" value="AdoMet_MTases"/>
    <property type="match status" value="1"/>
</dbReference>
<keyword evidence="4 7" id="KW-0949">S-adenosyl-L-methionine</keyword>
<comment type="similarity">
    <text evidence="7">Belongs to the class I-like SAM-binding methyltransferase superfamily. RsmB/NOP family.</text>
</comment>
<protein>
    <submittedName>
        <fullName evidence="9">NOP2/Sun RNA methyltransferase family member 3</fullName>
    </submittedName>
</protein>
<evidence type="ECO:0000256" key="3">
    <source>
        <dbReference type="ARBA" id="ARBA00022679"/>
    </source>
</evidence>
<dbReference type="InterPro" id="IPR029063">
    <property type="entry name" value="SAM-dependent_MTases_sf"/>
</dbReference>
<dbReference type="InterPro" id="IPR023267">
    <property type="entry name" value="RCMT"/>
</dbReference>
<organism evidence="9 10">
    <name type="scientific">Chelydra serpentina</name>
    <name type="common">Snapping turtle</name>
    <name type="synonym">Testudo serpentina</name>
    <dbReference type="NCBI Taxonomy" id="8475"/>
    <lineage>
        <taxon>Eukaryota</taxon>
        <taxon>Metazoa</taxon>
        <taxon>Chordata</taxon>
        <taxon>Craniata</taxon>
        <taxon>Vertebrata</taxon>
        <taxon>Euteleostomi</taxon>
        <taxon>Archelosauria</taxon>
        <taxon>Testudinata</taxon>
        <taxon>Testudines</taxon>
        <taxon>Cryptodira</taxon>
        <taxon>Durocryptodira</taxon>
        <taxon>Americhelydia</taxon>
        <taxon>Chelydroidea</taxon>
        <taxon>Chelydridae</taxon>
        <taxon>Chelydra</taxon>
    </lineage>
</organism>
<evidence type="ECO:0000256" key="7">
    <source>
        <dbReference type="PROSITE-ProRule" id="PRU01023"/>
    </source>
</evidence>
<feature type="domain" description="SAM-dependent MTase RsmB/NOP-type" evidence="8">
    <location>
        <begin position="93"/>
        <end position="383"/>
    </location>
</feature>
<evidence type="ECO:0000256" key="6">
    <source>
        <dbReference type="ARBA" id="ARBA00023128"/>
    </source>
</evidence>
<dbReference type="InterPro" id="IPR001678">
    <property type="entry name" value="MeTrfase_RsmB-F_NOP2_dom"/>
</dbReference>
<dbReference type="EMBL" id="JAHGAV010000047">
    <property type="protein sequence ID" value="KAG6935159.1"/>
    <property type="molecule type" value="Genomic_DNA"/>
</dbReference>
<feature type="binding site" evidence="7">
    <location>
        <position position="211"/>
    </location>
    <ligand>
        <name>S-adenosyl-L-methionine</name>
        <dbReference type="ChEBI" id="CHEBI:59789"/>
    </ligand>
</feature>
<comment type="subcellular location">
    <subcellularLocation>
        <location evidence="1">Mitochondrion</location>
    </subcellularLocation>
</comment>
<dbReference type="Pfam" id="PF01189">
    <property type="entry name" value="Methyltr_RsmB-F"/>
    <property type="match status" value="1"/>
</dbReference>
<keyword evidence="5 7" id="KW-0694">RNA-binding</keyword>
<dbReference type="PRINTS" id="PR02008">
    <property type="entry name" value="RCMTFAMILY"/>
</dbReference>
<proteinExistence type="inferred from homology"/>
<keyword evidence="6" id="KW-0496">Mitochondrion</keyword>
<evidence type="ECO:0000259" key="8">
    <source>
        <dbReference type="PROSITE" id="PS51686"/>
    </source>
</evidence>
<evidence type="ECO:0000256" key="4">
    <source>
        <dbReference type="ARBA" id="ARBA00022691"/>
    </source>
</evidence>
<dbReference type="GO" id="GO:0003723">
    <property type="term" value="F:RNA binding"/>
    <property type="evidence" value="ECO:0007669"/>
    <property type="project" value="UniProtKB-UniRule"/>
</dbReference>
<evidence type="ECO:0000256" key="2">
    <source>
        <dbReference type="ARBA" id="ARBA00022603"/>
    </source>
</evidence>
<keyword evidence="10" id="KW-1185">Reference proteome</keyword>
<name>A0A8T1T1Z2_CHESE</name>
<gene>
    <name evidence="9" type="primary">NSUN3</name>
    <name evidence="9" type="ORF">G0U57_015410</name>
</gene>
<evidence type="ECO:0000256" key="5">
    <source>
        <dbReference type="ARBA" id="ARBA00022884"/>
    </source>
</evidence>
<feature type="binding site" evidence="7">
    <location>
        <begin position="188"/>
        <end position="194"/>
    </location>
    <ligand>
        <name>S-adenosyl-L-methionine</name>
        <dbReference type="ChEBI" id="CHEBI:59789"/>
    </ligand>
</feature>
<dbReference type="OrthoDB" id="8020218at2759"/>
<dbReference type="Gene3D" id="6.20.240.40">
    <property type="match status" value="1"/>
</dbReference>
<keyword evidence="3 7" id="KW-0808">Transferase</keyword>
<reference evidence="9 10" key="1">
    <citation type="journal article" date="2020" name="G3 (Bethesda)">
        <title>Draft Genome of the Common Snapping Turtle, Chelydra serpentina, a Model for Phenotypic Plasticity in Reptiles.</title>
        <authorList>
            <person name="Das D."/>
            <person name="Singh S.K."/>
            <person name="Bierstedt J."/>
            <person name="Erickson A."/>
            <person name="Galli G.L.J."/>
            <person name="Crossley D.A. 2nd"/>
            <person name="Rhen T."/>
        </authorList>
    </citation>
    <scope>NUCLEOTIDE SEQUENCE [LARGE SCALE GENOMIC DNA]</scope>
    <source>
        <strain evidence="9">KW</strain>
    </source>
</reference>
<evidence type="ECO:0000313" key="9">
    <source>
        <dbReference type="EMBL" id="KAG6935159.1"/>
    </source>
</evidence>
<dbReference type="Gene3D" id="3.40.50.150">
    <property type="entry name" value="Vaccinia Virus protein VP39"/>
    <property type="match status" value="1"/>
</dbReference>
<dbReference type="GO" id="GO:0008173">
    <property type="term" value="F:RNA methyltransferase activity"/>
    <property type="evidence" value="ECO:0007669"/>
    <property type="project" value="InterPro"/>
</dbReference>
<feature type="active site" description="Nucleophile" evidence="7">
    <location>
        <position position="314"/>
    </location>
</feature>
<dbReference type="AlphaFoldDB" id="A0A8T1T1Z2"/>
<dbReference type="InterPro" id="IPR049560">
    <property type="entry name" value="MeTrfase_RsmB-F_NOP2_cat"/>
</dbReference>
<dbReference type="GO" id="GO:0005762">
    <property type="term" value="C:mitochondrial large ribosomal subunit"/>
    <property type="evidence" value="ECO:0007669"/>
    <property type="project" value="TreeGrafter"/>
</dbReference>
<dbReference type="PANTHER" id="PTHR22808:SF8">
    <property type="entry name" value="TRNA (CYTOSINE(34)-C(5))-METHYLTRANSFERASE, MITOCHONDRIAL"/>
    <property type="match status" value="1"/>
</dbReference>
<dbReference type="PROSITE" id="PS51686">
    <property type="entry name" value="SAM_MT_RSMB_NOP"/>
    <property type="match status" value="1"/>
</dbReference>
<sequence>ARARSGRRRPLPPPLRTRRARRPFTMWRLRAPARLRRQLAASSGLRGGPSLAQEQLKSEGKPQKQICQVVLDHFEKQYMKELGEAWCTVREVLTSPLCWQYAVLLNKFSCSSDLENNLHLKGYHRLFQETLPYLPGSLKCYISRTPGRFPAQKHQIGKLKEYYLLNAASLLPVLALEIKDGERVLDMCAAPGGKSIAMLQCAWPGHLHCNEYDSLRSSWLNQTLESFIPEPLMNVITLSELDGRHIGDLHPELYDKVLLDAPCSNDKSWLFSSDIQQATIRLIQRKALSALQVQLLRSAIKTLCPGGSVVYSTCTLSKAENSDVISHILNSCSNVLPVDISELANVVSDEFTLVAGVQPHELLVLPARGKAWGPMYVAKLKKM</sequence>
<evidence type="ECO:0000256" key="1">
    <source>
        <dbReference type="ARBA" id="ARBA00004173"/>
    </source>
</evidence>
<feature type="binding site" evidence="7">
    <location>
        <position position="260"/>
    </location>
    <ligand>
        <name>S-adenosyl-L-methionine</name>
        <dbReference type="ChEBI" id="CHEBI:59789"/>
    </ligand>
</feature>
<dbReference type="GO" id="GO:0031167">
    <property type="term" value="P:rRNA methylation"/>
    <property type="evidence" value="ECO:0007669"/>
    <property type="project" value="TreeGrafter"/>
</dbReference>
<dbReference type="SUPFAM" id="SSF53335">
    <property type="entry name" value="S-adenosyl-L-methionine-dependent methyltransferases"/>
    <property type="match status" value="1"/>
</dbReference>
<keyword evidence="2 7" id="KW-0489">Methyltransferase</keyword>
<evidence type="ECO:0000313" key="10">
    <source>
        <dbReference type="Proteomes" id="UP000765507"/>
    </source>
</evidence>
<comment type="caution">
    <text evidence="9">The sequence shown here is derived from an EMBL/GenBank/DDBJ whole genome shotgun (WGS) entry which is preliminary data.</text>
</comment>
<dbReference type="Proteomes" id="UP000765507">
    <property type="component" value="Unassembled WGS sequence"/>
</dbReference>